<dbReference type="AlphaFoldDB" id="A0A183DJF6"/>
<evidence type="ECO:0000313" key="4">
    <source>
        <dbReference type="WBParaSite" id="GPUH_0000885701-mRNA-1"/>
    </source>
</evidence>
<sequence length="151" mass="16247">MEDVRLDEGSISSAAAASDFAVDACSEDATARADIYDKEPATGTNGVLVEEMSLVGRSQLDEADSASEKTDNEEEKRHKLSLGQVENTTVIHSVNETPDETFERLQQGLQNGTLTCKEVVDSVFNVVSLEFQTARVKHKLPQLPGCTSGSA</sequence>
<evidence type="ECO:0000256" key="1">
    <source>
        <dbReference type="SAM" id="MobiDB-lite"/>
    </source>
</evidence>
<reference evidence="4" key="1">
    <citation type="submission" date="2016-06" db="UniProtKB">
        <authorList>
            <consortium name="WormBaseParasite"/>
        </authorList>
    </citation>
    <scope>IDENTIFICATION</scope>
</reference>
<dbReference type="Proteomes" id="UP000271098">
    <property type="component" value="Unassembled WGS sequence"/>
</dbReference>
<gene>
    <name evidence="2" type="ORF">GPUH_LOCUS8847</name>
</gene>
<dbReference type="WBParaSite" id="GPUH_0000885701-mRNA-1">
    <property type="protein sequence ID" value="GPUH_0000885701-mRNA-1"/>
    <property type="gene ID" value="GPUH_0000885701"/>
</dbReference>
<name>A0A183DJF6_9BILA</name>
<dbReference type="OrthoDB" id="5868373at2759"/>
<proteinExistence type="predicted"/>
<protein>
    <submittedName>
        <fullName evidence="2 4">Uncharacterized protein</fullName>
    </submittedName>
</protein>
<keyword evidence="3" id="KW-1185">Reference proteome</keyword>
<evidence type="ECO:0000313" key="2">
    <source>
        <dbReference type="EMBL" id="VDK65697.1"/>
    </source>
</evidence>
<dbReference type="EMBL" id="UYRT01026885">
    <property type="protein sequence ID" value="VDK65697.1"/>
    <property type="molecule type" value="Genomic_DNA"/>
</dbReference>
<organism evidence="4">
    <name type="scientific">Gongylonema pulchrum</name>
    <dbReference type="NCBI Taxonomy" id="637853"/>
    <lineage>
        <taxon>Eukaryota</taxon>
        <taxon>Metazoa</taxon>
        <taxon>Ecdysozoa</taxon>
        <taxon>Nematoda</taxon>
        <taxon>Chromadorea</taxon>
        <taxon>Rhabditida</taxon>
        <taxon>Spirurina</taxon>
        <taxon>Spiruromorpha</taxon>
        <taxon>Spiruroidea</taxon>
        <taxon>Gongylonematidae</taxon>
        <taxon>Gongylonema</taxon>
    </lineage>
</organism>
<feature type="compositionally biased region" description="Basic and acidic residues" evidence="1">
    <location>
        <begin position="66"/>
        <end position="77"/>
    </location>
</feature>
<feature type="region of interest" description="Disordered" evidence="1">
    <location>
        <begin position="54"/>
        <end position="79"/>
    </location>
</feature>
<reference evidence="2 3" key="2">
    <citation type="submission" date="2018-11" db="EMBL/GenBank/DDBJ databases">
        <authorList>
            <consortium name="Pathogen Informatics"/>
        </authorList>
    </citation>
    <scope>NUCLEOTIDE SEQUENCE [LARGE SCALE GENOMIC DNA]</scope>
</reference>
<evidence type="ECO:0000313" key="3">
    <source>
        <dbReference type="Proteomes" id="UP000271098"/>
    </source>
</evidence>
<accession>A0A183DJF6</accession>